<reference evidence="8 9" key="1">
    <citation type="submission" date="2012-06" db="EMBL/GenBank/DDBJ databases">
        <title>Complete genome of Terriglobus roseus DSM 18391.</title>
        <authorList>
            <consortium name="US DOE Joint Genome Institute (JGI-PGF)"/>
            <person name="Lucas S."/>
            <person name="Copeland A."/>
            <person name="Lapidus A."/>
            <person name="Glavina del Rio T."/>
            <person name="Dalin E."/>
            <person name="Tice H."/>
            <person name="Bruce D."/>
            <person name="Goodwin L."/>
            <person name="Pitluck S."/>
            <person name="Peters L."/>
            <person name="Mikhailova N."/>
            <person name="Munk A.C.C."/>
            <person name="Kyrpides N."/>
            <person name="Mavromatis K."/>
            <person name="Ivanova N."/>
            <person name="Brettin T."/>
            <person name="Detter J.C."/>
            <person name="Han C."/>
            <person name="Larimer F."/>
            <person name="Land M."/>
            <person name="Hauser L."/>
            <person name="Markowitz V."/>
            <person name="Cheng J.-F."/>
            <person name="Hugenholtz P."/>
            <person name="Woyke T."/>
            <person name="Wu D."/>
            <person name="Brambilla E."/>
            <person name="Klenk H.-P."/>
            <person name="Eisen J.A."/>
        </authorList>
    </citation>
    <scope>NUCLEOTIDE SEQUENCE [LARGE SCALE GENOMIC DNA]</scope>
    <source>
        <strain evidence="9">DSM 18391 / NRRL B-41598 / KBS 63</strain>
    </source>
</reference>
<dbReference type="PANTHER" id="PTHR35007">
    <property type="entry name" value="INTEGRAL MEMBRANE PROTEIN-RELATED"/>
    <property type="match status" value="1"/>
</dbReference>
<dbReference type="HOGENOM" id="CLU_056917_0_1_0"/>
<dbReference type="Proteomes" id="UP000006056">
    <property type="component" value="Chromosome"/>
</dbReference>
<keyword evidence="3 6" id="KW-0812">Transmembrane</keyword>
<dbReference type="OrthoDB" id="9810662at2"/>
<organism evidence="8 9">
    <name type="scientific">Terriglobus roseus (strain DSM 18391 / NRRL B-41598 / KBS 63)</name>
    <dbReference type="NCBI Taxonomy" id="926566"/>
    <lineage>
        <taxon>Bacteria</taxon>
        <taxon>Pseudomonadati</taxon>
        <taxon>Acidobacteriota</taxon>
        <taxon>Terriglobia</taxon>
        <taxon>Terriglobales</taxon>
        <taxon>Acidobacteriaceae</taxon>
        <taxon>Terriglobus</taxon>
    </lineage>
</organism>
<feature type="domain" description="Type II secretion system protein GspF" evidence="7">
    <location>
        <begin position="156"/>
        <end position="284"/>
    </location>
</feature>
<evidence type="ECO:0000256" key="2">
    <source>
        <dbReference type="ARBA" id="ARBA00022475"/>
    </source>
</evidence>
<dbReference type="PANTHER" id="PTHR35007:SF2">
    <property type="entry name" value="PILUS ASSEMBLE PROTEIN"/>
    <property type="match status" value="1"/>
</dbReference>
<gene>
    <name evidence="8" type="ordered locus">Terro_3887</name>
</gene>
<dbReference type="EMBL" id="CP003379">
    <property type="protein sequence ID" value="AFL90096.1"/>
    <property type="molecule type" value="Genomic_DNA"/>
</dbReference>
<evidence type="ECO:0000313" key="8">
    <source>
        <dbReference type="EMBL" id="AFL90096.1"/>
    </source>
</evidence>
<dbReference type="AlphaFoldDB" id="I3ZLH8"/>
<dbReference type="RefSeq" id="WP_014787356.1">
    <property type="nucleotide sequence ID" value="NC_018014.1"/>
</dbReference>
<sequence>METVFLFAAAFTVFCISALVVAPVLLRPDAEARRIFSVVETERTDHRSTTQKEQVEEAVLHLSRGMRERLGISLSSQLQKRLTLAGIRTSSAPDIFFAAQFLTPLVGAFLGSFIAGNTWFWIFAFAAAGYVAPNFWLTEKVRRRKERIRRSLPDTIDLLVICVDAGLGLDQALLRVCKELALSHPDIQDELMRVQLEQQAGRPRMEAWEHLAERVKLPEITAFVSMLNQTERFGTPIVRALSRFAADLRIKRKQHAEEAAARTKIKIVFPLVFCIFPCLFIVLLAPAVLTMTSSLSGFGK</sequence>
<feature type="transmembrane region" description="Helical" evidence="6">
    <location>
        <begin position="267"/>
        <end position="289"/>
    </location>
</feature>
<keyword evidence="2" id="KW-1003">Cell membrane</keyword>
<accession>I3ZLH8</accession>
<evidence type="ECO:0000256" key="5">
    <source>
        <dbReference type="ARBA" id="ARBA00023136"/>
    </source>
</evidence>
<feature type="transmembrane region" description="Helical" evidence="6">
    <location>
        <begin position="95"/>
        <end position="114"/>
    </location>
</feature>
<feature type="transmembrane region" description="Helical" evidence="6">
    <location>
        <begin position="6"/>
        <end position="26"/>
    </location>
</feature>
<evidence type="ECO:0000313" key="9">
    <source>
        <dbReference type="Proteomes" id="UP000006056"/>
    </source>
</evidence>
<feature type="transmembrane region" description="Helical" evidence="6">
    <location>
        <begin position="120"/>
        <end position="137"/>
    </location>
</feature>
<name>I3ZLH8_TERRK</name>
<keyword evidence="5 6" id="KW-0472">Membrane</keyword>
<dbReference type="InterPro" id="IPR018076">
    <property type="entry name" value="T2SS_GspF_dom"/>
</dbReference>
<dbReference type="Pfam" id="PF00482">
    <property type="entry name" value="T2SSF"/>
    <property type="match status" value="1"/>
</dbReference>
<dbReference type="eggNOG" id="COG2064">
    <property type="taxonomic scope" value="Bacteria"/>
</dbReference>
<keyword evidence="4 6" id="KW-1133">Transmembrane helix</keyword>
<proteinExistence type="predicted"/>
<evidence type="ECO:0000259" key="7">
    <source>
        <dbReference type="Pfam" id="PF00482"/>
    </source>
</evidence>
<dbReference type="STRING" id="926566.Terro_3887"/>
<dbReference type="GO" id="GO:0005886">
    <property type="term" value="C:plasma membrane"/>
    <property type="evidence" value="ECO:0007669"/>
    <property type="project" value="UniProtKB-SubCell"/>
</dbReference>
<dbReference type="KEGG" id="trs:Terro_3887"/>
<evidence type="ECO:0000256" key="6">
    <source>
        <dbReference type="SAM" id="Phobius"/>
    </source>
</evidence>
<keyword evidence="9" id="KW-1185">Reference proteome</keyword>
<protein>
    <submittedName>
        <fullName evidence="8">Flp pilus assembly protein TadC</fullName>
    </submittedName>
</protein>
<comment type="subcellular location">
    <subcellularLocation>
        <location evidence="1">Cell membrane</location>
        <topology evidence="1">Multi-pass membrane protein</topology>
    </subcellularLocation>
</comment>
<evidence type="ECO:0000256" key="3">
    <source>
        <dbReference type="ARBA" id="ARBA00022692"/>
    </source>
</evidence>
<evidence type="ECO:0000256" key="4">
    <source>
        <dbReference type="ARBA" id="ARBA00022989"/>
    </source>
</evidence>
<evidence type="ECO:0000256" key="1">
    <source>
        <dbReference type="ARBA" id="ARBA00004651"/>
    </source>
</evidence>